<dbReference type="AlphaFoldDB" id="A0A564Y1B3"/>
<sequence length="74" mass="8607">MMYTLQIQVPLRRGLKERSKNGQGTNITPLHFQSVNTVNNYDHLNRSLFKGLFDKFLKIHCIVLHLTDISLLIL</sequence>
<dbReference type="Proteomes" id="UP000321570">
    <property type="component" value="Unassembled WGS sequence"/>
</dbReference>
<organism evidence="1 2">
    <name type="scientific">Hymenolepis diminuta</name>
    <name type="common">Rat tapeworm</name>
    <dbReference type="NCBI Taxonomy" id="6216"/>
    <lineage>
        <taxon>Eukaryota</taxon>
        <taxon>Metazoa</taxon>
        <taxon>Spiralia</taxon>
        <taxon>Lophotrochozoa</taxon>
        <taxon>Platyhelminthes</taxon>
        <taxon>Cestoda</taxon>
        <taxon>Eucestoda</taxon>
        <taxon>Cyclophyllidea</taxon>
        <taxon>Hymenolepididae</taxon>
        <taxon>Hymenolepis</taxon>
    </lineage>
</organism>
<name>A0A564Y1B3_HYMDI</name>
<evidence type="ECO:0000313" key="2">
    <source>
        <dbReference type="Proteomes" id="UP000321570"/>
    </source>
</evidence>
<dbReference type="EMBL" id="CABIJS010000044">
    <property type="protein sequence ID" value="VUZ40936.1"/>
    <property type="molecule type" value="Genomic_DNA"/>
</dbReference>
<protein>
    <submittedName>
        <fullName evidence="1">Uncharacterized protein</fullName>
    </submittedName>
</protein>
<proteinExistence type="predicted"/>
<evidence type="ECO:0000313" key="1">
    <source>
        <dbReference type="EMBL" id="VUZ40936.1"/>
    </source>
</evidence>
<keyword evidence="2" id="KW-1185">Reference proteome</keyword>
<feature type="non-terminal residue" evidence="1">
    <location>
        <position position="74"/>
    </location>
</feature>
<accession>A0A564Y1B3</accession>
<gene>
    <name evidence="1" type="ORF">WMSIL1_LOCUS1804</name>
</gene>
<reference evidence="1 2" key="1">
    <citation type="submission" date="2019-07" db="EMBL/GenBank/DDBJ databases">
        <authorList>
            <person name="Jastrzebski P J."/>
            <person name="Paukszto L."/>
            <person name="Jastrzebski P J."/>
        </authorList>
    </citation>
    <scope>NUCLEOTIDE SEQUENCE [LARGE SCALE GENOMIC DNA]</scope>
    <source>
        <strain evidence="1 2">WMS-il1</strain>
    </source>
</reference>